<proteinExistence type="predicted"/>
<reference evidence="1 2" key="1">
    <citation type="journal article" date="2020" name="BMC Genomics">
        <title>Intraspecific diversification of the crop wild relative Brassica cretica Lam. using demographic model selection.</title>
        <authorList>
            <person name="Kioukis A."/>
            <person name="Michalopoulou V.A."/>
            <person name="Briers L."/>
            <person name="Pirintsos S."/>
            <person name="Studholme D.J."/>
            <person name="Pavlidis P."/>
            <person name="Sarris P.F."/>
        </authorList>
    </citation>
    <scope>NUCLEOTIDE SEQUENCE [LARGE SCALE GENOMIC DNA]</scope>
    <source>
        <strain evidence="2">cv. PFS-1207/04</strain>
    </source>
</reference>
<comment type="caution">
    <text evidence="1">The sequence shown here is derived from an EMBL/GenBank/DDBJ whole genome shotgun (WGS) entry which is preliminary data.</text>
</comment>
<dbReference type="EMBL" id="QGKV02000299">
    <property type="protein sequence ID" value="KAF3596411.1"/>
    <property type="molecule type" value="Genomic_DNA"/>
</dbReference>
<dbReference type="Proteomes" id="UP000266723">
    <property type="component" value="Unassembled WGS sequence"/>
</dbReference>
<organism evidence="1 2">
    <name type="scientific">Brassica cretica</name>
    <name type="common">Mustard</name>
    <dbReference type="NCBI Taxonomy" id="69181"/>
    <lineage>
        <taxon>Eukaryota</taxon>
        <taxon>Viridiplantae</taxon>
        <taxon>Streptophyta</taxon>
        <taxon>Embryophyta</taxon>
        <taxon>Tracheophyta</taxon>
        <taxon>Spermatophyta</taxon>
        <taxon>Magnoliopsida</taxon>
        <taxon>eudicotyledons</taxon>
        <taxon>Gunneridae</taxon>
        <taxon>Pentapetalae</taxon>
        <taxon>rosids</taxon>
        <taxon>malvids</taxon>
        <taxon>Brassicales</taxon>
        <taxon>Brassicaceae</taxon>
        <taxon>Brassiceae</taxon>
        <taxon>Brassica</taxon>
    </lineage>
</organism>
<protein>
    <submittedName>
        <fullName evidence="1">Uncharacterized protein</fullName>
    </submittedName>
</protein>
<accession>A0ABQ7EHQ8</accession>
<sequence>MYEGTEGCVLGDNPVLGVHKVTIRRETYSFGLRRNGVISGRPVSSWLPPKNLQSSLSTASRVKSLGIYVLSGVMRREEEEIARSMSSVIRIFVVKRLRGSCCVEFIPFETFSKHLFHYWEALAGREPSQLLSGEDYWTKQRKESGSKSCS</sequence>
<gene>
    <name evidence="1" type="ORF">DY000_02021569</name>
</gene>
<keyword evidence="2" id="KW-1185">Reference proteome</keyword>
<name>A0ABQ7EHQ8_BRACR</name>
<evidence type="ECO:0000313" key="1">
    <source>
        <dbReference type="EMBL" id="KAF3596411.1"/>
    </source>
</evidence>
<evidence type="ECO:0000313" key="2">
    <source>
        <dbReference type="Proteomes" id="UP000266723"/>
    </source>
</evidence>